<feature type="region of interest" description="Disordered" evidence="3">
    <location>
        <begin position="119"/>
        <end position="152"/>
    </location>
</feature>
<dbReference type="Pfam" id="PF13193">
    <property type="entry name" value="AMP-binding_C"/>
    <property type="match status" value="1"/>
</dbReference>
<evidence type="ECO:0000256" key="3">
    <source>
        <dbReference type="SAM" id="MobiDB-lite"/>
    </source>
</evidence>
<feature type="domain" description="AMP-binding enzyme C-terminal" evidence="5">
    <location>
        <begin position="393"/>
        <end position="472"/>
    </location>
</feature>
<evidence type="ECO:0000313" key="7">
    <source>
        <dbReference type="Proteomes" id="UP000675781"/>
    </source>
</evidence>
<proteinExistence type="inferred from homology"/>
<keyword evidence="7" id="KW-1185">Reference proteome</keyword>
<evidence type="ECO:0000256" key="1">
    <source>
        <dbReference type="ARBA" id="ARBA00006432"/>
    </source>
</evidence>
<dbReference type="AlphaFoldDB" id="A0A941ITK3"/>
<comment type="caution">
    <text evidence="6">The sequence shown here is derived from an EMBL/GenBank/DDBJ whole genome shotgun (WGS) entry which is preliminary data.</text>
</comment>
<evidence type="ECO:0000259" key="5">
    <source>
        <dbReference type="Pfam" id="PF13193"/>
    </source>
</evidence>
<name>A0A941ITK3_9ACTN</name>
<dbReference type="Gene3D" id="3.30.300.30">
    <property type="match status" value="1"/>
</dbReference>
<evidence type="ECO:0000313" key="6">
    <source>
        <dbReference type="EMBL" id="MBR7836083.1"/>
    </source>
</evidence>
<dbReference type="InterPro" id="IPR045851">
    <property type="entry name" value="AMP-bd_C_sf"/>
</dbReference>
<dbReference type="SUPFAM" id="SSF56801">
    <property type="entry name" value="Acetyl-CoA synthetase-like"/>
    <property type="match status" value="1"/>
</dbReference>
<dbReference type="Pfam" id="PF00501">
    <property type="entry name" value="AMP-binding"/>
    <property type="match status" value="2"/>
</dbReference>
<evidence type="ECO:0000259" key="4">
    <source>
        <dbReference type="Pfam" id="PF00501"/>
    </source>
</evidence>
<feature type="domain" description="AMP-dependent synthetase/ligase" evidence="4">
    <location>
        <begin position="11"/>
        <end position="99"/>
    </location>
</feature>
<dbReference type="PANTHER" id="PTHR43201:SF5">
    <property type="entry name" value="MEDIUM-CHAIN ACYL-COA LIGASE ACSF2, MITOCHONDRIAL"/>
    <property type="match status" value="1"/>
</dbReference>
<dbReference type="RefSeq" id="WP_212530571.1">
    <property type="nucleotide sequence ID" value="NZ_JAGSOG010000124.1"/>
</dbReference>
<dbReference type="Proteomes" id="UP000675781">
    <property type="component" value="Unassembled WGS sequence"/>
</dbReference>
<feature type="domain" description="AMP-dependent synthetase/ligase" evidence="4">
    <location>
        <begin position="137"/>
        <end position="336"/>
    </location>
</feature>
<dbReference type="InterPro" id="IPR000873">
    <property type="entry name" value="AMP-dep_synth/lig_dom"/>
</dbReference>
<dbReference type="PANTHER" id="PTHR43201">
    <property type="entry name" value="ACYL-COA SYNTHETASE"/>
    <property type="match status" value="1"/>
</dbReference>
<keyword evidence="2" id="KW-0436">Ligase</keyword>
<dbReference type="InterPro" id="IPR020845">
    <property type="entry name" value="AMP-binding_CS"/>
</dbReference>
<dbReference type="EMBL" id="JAGSOG010000124">
    <property type="protein sequence ID" value="MBR7836083.1"/>
    <property type="molecule type" value="Genomic_DNA"/>
</dbReference>
<dbReference type="InterPro" id="IPR042099">
    <property type="entry name" value="ANL_N_sf"/>
</dbReference>
<protein>
    <submittedName>
        <fullName evidence="6">AMP-binding protein</fullName>
    </submittedName>
</protein>
<accession>A0A941ITK3</accession>
<comment type="similarity">
    <text evidence="1">Belongs to the ATP-dependent AMP-binding enzyme family.</text>
</comment>
<dbReference type="Gene3D" id="3.40.50.12780">
    <property type="entry name" value="N-terminal domain of ligase-like"/>
    <property type="match status" value="1"/>
</dbReference>
<evidence type="ECO:0000256" key="2">
    <source>
        <dbReference type="ARBA" id="ARBA00022598"/>
    </source>
</evidence>
<organism evidence="6 7">
    <name type="scientific">Actinospica durhamensis</name>
    <dbReference type="NCBI Taxonomy" id="1508375"/>
    <lineage>
        <taxon>Bacteria</taxon>
        <taxon>Bacillati</taxon>
        <taxon>Actinomycetota</taxon>
        <taxon>Actinomycetes</taxon>
        <taxon>Catenulisporales</taxon>
        <taxon>Actinospicaceae</taxon>
        <taxon>Actinospica</taxon>
    </lineage>
</organism>
<dbReference type="InterPro" id="IPR025110">
    <property type="entry name" value="AMP-bd_C"/>
</dbReference>
<dbReference type="PROSITE" id="PS00455">
    <property type="entry name" value="AMP_BINDING"/>
    <property type="match status" value="1"/>
</dbReference>
<dbReference type="GO" id="GO:0006631">
    <property type="term" value="P:fatty acid metabolic process"/>
    <property type="evidence" value="ECO:0007669"/>
    <property type="project" value="TreeGrafter"/>
</dbReference>
<gene>
    <name evidence="6" type="ORF">KDL01_22595</name>
</gene>
<dbReference type="GO" id="GO:0031956">
    <property type="term" value="F:medium-chain fatty acid-CoA ligase activity"/>
    <property type="evidence" value="ECO:0007669"/>
    <property type="project" value="TreeGrafter"/>
</dbReference>
<reference evidence="6" key="1">
    <citation type="submission" date="2021-04" db="EMBL/GenBank/DDBJ databases">
        <title>Genome based classification of Actinospica acidithermotolerans sp. nov., an actinobacterium isolated from an Indonesian hot spring.</title>
        <authorList>
            <person name="Kusuma A.B."/>
            <person name="Putra K.E."/>
            <person name="Nafisah S."/>
            <person name="Loh J."/>
            <person name="Nouioui I."/>
            <person name="Goodfellow M."/>
        </authorList>
    </citation>
    <scope>NUCLEOTIDE SEQUENCE</scope>
    <source>
        <strain evidence="6">CSCA 57</strain>
    </source>
</reference>
<sequence length="486" mass="51319">MAPIGLDARLRELAHERPEHRALVTVDHAGAEETLTWQGLEELSARVAQGLESAAVDGAVLVPAPTGAEALANLLGVLRAGATALVVEPSLRPAALEPAVHAIAQRTGRTVRRLDGDVMARPQGSDTAPRGPGGGAVLLTGGTSGAPKPVLRPGAPVWDEARGAPLLYQRTGWRSGQVQLVAGAWSHAAPYTHLIEAVLSGNTILAPRLFDPAVVLAAMARHRPAWTQLTPTHMQLLAPSLAGVPEAVGALQGVLHTAGPCAPRTRHAWIEAIGARRLHEMYASTEGIGVTLCRADEWLSRPDTVGRGFFTRIRIHDEQTGRILPPGQVGTVYMRTSAAPTVTLAGGPAERDGYRTVHDLGRLDEAGYLYLEGRADDMVVIGGENVHTDRAAAALLDHARVRDAAVVAVPDEVLGNRLVALVVPVPADPGPDGGPGLTPLELTTHCLARLSPRETPGEFRLVGTLDRTAAGKVRREVLERMVEALR</sequence>